<dbReference type="Proteomes" id="UP000050417">
    <property type="component" value="Unassembled WGS sequence"/>
</dbReference>
<dbReference type="SUPFAM" id="SSF109755">
    <property type="entry name" value="PhoU-like"/>
    <property type="match status" value="1"/>
</dbReference>
<evidence type="ECO:0000256" key="7">
    <source>
        <dbReference type="PIRNR" id="PIRNR003107"/>
    </source>
</evidence>
<evidence type="ECO:0000313" key="10">
    <source>
        <dbReference type="Proteomes" id="UP000050417"/>
    </source>
</evidence>
<comment type="subunit">
    <text evidence="3 7">Homodimer.</text>
</comment>
<keyword evidence="4 7" id="KW-0813">Transport</keyword>
<comment type="function">
    <text evidence="7">Plays a role in the regulation of phosphate uptake.</text>
</comment>
<dbReference type="NCBIfam" id="TIGR02135">
    <property type="entry name" value="phoU_full"/>
    <property type="match status" value="1"/>
</dbReference>
<dbReference type="FunFam" id="1.20.58.220:FF:000004">
    <property type="entry name" value="Phosphate-specific transport system accessory protein PhoU"/>
    <property type="match status" value="1"/>
</dbReference>
<evidence type="ECO:0000256" key="1">
    <source>
        <dbReference type="ARBA" id="ARBA00004496"/>
    </source>
</evidence>
<evidence type="ECO:0000256" key="5">
    <source>
        <dbReference type="ARBA" id="ARBA00022490"/>
    </source>
</evidence>
<name>A0A0P6WTX9_9CHLR</name>
<dbReference type="EMBL" id="LGCL01000045">
    <property type="protein sequence ID" value="KPL70166.1"/>
    <property type="molecule type" value="Genomic_DNA"/>
</dbReference>
<proteinExistence type="inferred from homology"/>
<evidence type="ECO:0000256" key="6">
    <source>
        <dbReference type="ARBA" id="ARBA00022592"/>
    </source>
</evidence>
<dbReference type="Pfam" id="PF01895">
    <property type="entry name" value="PhoU"/>
    <property type="match status" value="2"/>
</dbReference>
<dbReference type="InterPro" id="IPR028366">
    <property type="entry name" value="PhoU"/>
</dbReference>
<dbReference type="InterPro" id="IPR038078">
    <property type="entry name" value="PhoU-like_sf"/>
</dbReference>
<comment type="similarity">
    <text evidence="2 7">Belongs to the PhoU family.</text>
</comment>
<dbReference type="RefSeq" id="WP_075064660.1">
    <property type="nucleotide sequence ID" value="NZ_LGCL01000045.1"/>
</dbReference>
<dbReference type="Gene3D" id="1.20.58.220">
    <property type="entry name" value="Phosphate transport system protein phou homolog 2, domain 2"/>
    <property type="match status" value="1"/>
</dbReference>
<comment type="subcellular location">
    <subcellularLocation>
        <location evidence="1 7">Cytoplasm</location>
    </subcellularLocation>
</comment>
<gene>
    <name evidence="9" type="ORF">ADN00_18295</name>
</gene>
<accession>A0A0P6WTX9</accession>
<keyword evidence="6 7" id="KW-0592">Phosphate transport</keyword>
<sequence>MPRETLDRRIHHIQEEILLLGSMVEQAMLNSIDALKRRDVEASKQIYEDDYLVNEKRFAIENAILIIIATQQPIAHDLRLLAAMLEVITELERMGDYAKGIAKVNIKLADSDLSIPMREINRMCELSVSMLHRALSAFVSENPKEASKIPEEDKAVDELYNVIYRILVNNMIANPACIDHANLLMWVAHNLERMADRVTNICERTVFIATGEVLEMDTSDDENY</sequence>
<dbReference type="PANTHER" id="PTHR42930">
    <property type="entry name" value="PHOSPHATE-SPECIFIC TRANSPORT SYSTEM ACCESSORY PROTEIN PHOU"/>
    <property type="match status" value="1"/>
</dbReference>
<evidence type="ECO:0000256" key="3">
    <source>
        <dbReference type="ARBA" id="ARBA00011738"/>
    </source>
</evidence>
<evidence type="ECO:0000313" key="9">
    <source>
        <dbReference type="EMBL" id="KPL70166.1"/>
    </source>
</evidence>
<dbReference type="GO" id="GO:0006817">
    <property type="term" value="P:phosphate ion transport"/>
    <property type="evidence" value="ECO:0007669"/>
    <property type="project" value="UniProtKB-KW"/>
</dbReference>
<feature type="domain" description="PhoU" evidence="8">
    <location>
        <begin position="120"/>
        <end position="205"/>
    </location>
</feature>
<dbReference type="PANTHER" id="PTHR42930:SF3">
    <property type="entry name" value="PHOSPHATE-SPECIFIC TRANSPORT SYSTEM ACCESSORY PROTEIN PHOU"/>
    <property type="match status" value="1"/>
</dbReference>
<dbReference type="GO" id="GO:0030643">
    <property type="term" value="P:intracellular phosphate ion homeostasis"/>
    <property type="evidence" value="ECO:0007669"/>
    <property type="project" value="InterPro"/>
</dbReference>
<reference evidence="9 10" key="1">
    <citation type="submission" date="2015-07" db="EMBL/GenBank/DDBJ databases">
        <title>Genome sequence of Ornatilinea apprima DSM 23815.</title>
        <authorList>
            <person name="Hemp J."/>
            <person name="Ward L.M."/>
            <person name="Pace L.A."/>
            <person name="Fischer W.W."/>
        </authorList>
    </citation>
    <scope>NUCLEOTIDE SEQUENCE [LARGE SCALE GENOMIC DNA]</scope>
    <source>
        <strain evidence="9 10">P3M-1</strain>
    </source>
</reference>
<organism evidence="9 10">
    <name type="scientific">Ornatilinea apprima</name>
    <dbReference type="NCBI Taxonomy" id="1134406"/>
    <lineage>
        <taxon>Bacteria</taxon>
        <taxon>Bacillati</taxon>
        <taxon>Chloroflexota</taxon>
        <taxon>Anaerolineae</taxon>
        <taxon>Anaerolineales</taxon>
        <taxon>Anaerolineaceae</taxon>
        <taxon>Ornatilinea</taxon>
    </lineage>
</organism>
<evidence type="ECO:0000256" key="2">
    <source>
        <dbReference type="ARBA" id="ARBA00008107"/>
    </source>
</evidence>
<evidence type="ECO:0000256" key="4">
    <source>
        <dbReference type="ARBA" id="ARBA00022448"/>
    </source>
</evidence>
<dbReference type="GO" id="GO:0005737">
    <property type="term" value="C:cytoplasm"/>
    <property type="evidence" value="ECO:0007669"/>
    <property type="project" value="UniProtKB-SubCell"/>
</dbReference>
<protein>
    <recommendedName>
        <fullName evidence="7">Phosphate-specific transport system accessory protein PhoU</fullName>
    </recommendedName>
</protein>
<feature type="domain" description="PhoU" evidence="8">
    <location>
        <begin position="18"/>
        <end position="103"/>
    </location>
</feature>
<dbReference type="AlphaFoldDB" id="A0A0P6WTX9"/>
<evidence type="ECO:0000259" key="8">
    <source>
        <dbReference type="Pfam" id="PF01895"/>
    </source>
</evidence>
<dbReference type="InterPro" id="IPR026022">
    <property type="entry name" value="PhoU_dom"/>
</dbReference>
<keyword evidence="5 7" id="KW-0963">Cytoplasm</keyword>
<dbReference type="PIRSF" id="PIRSF003107">
    <property type="entry name" value="PhoU"/>
    <property type="match status" value="1"/>
</dbReference>
<keyword evidence="10" id="KW-1185">Reference proteome</keyword>
<comment type="caution">
    <text evidence="9">The sequence shown here is derived from an EMBL/GenBank/DDBJ whole genome shotgun (WGS) entry which is preliminary data.</text>
</comment>
<dbReference type="STRING" id="1134406.ADN00_18295"/>
<dbReference type="GO" id="GO:0045936">
    <property type="term" value="P:negative regulation of phosphate metabolic process"/>
    <property type="evidence" value="ECO:0007669"/>
    <property type="project" value="InterPro"/>
</dbReference>
<dbReference type="OrthoDB" id="9814256at2"/>
<dbReference type="PATRIC" id="fig|1134406.4.peg.2965"/>